<dbReference type="PROSITE" id="PS00745">
    <property type="entry name" value="RF_PROK_I"/>
    <property type="match status" value="1"/>
</dbReference>
<dbReference type="Proteomes" id="UP001207605">
    <property type="component" value="Unassembled WGS sequence"/>
</dbReference>
<dbReference type="PANTHER" id="PTHR43116:SF3">
    <property type="entry name" value="CLASS I PEPTIDE CHAIN RELEASE FACTOR"/>
    <property type="match status" value="1"/>
</dbReference>
<comment type="caution">
    <text evidence="3">The sequence shown here is derived from an EMBL/GenBank/DDBJ whole genome shotgun (WGS) entry which is preliminary data.</text>
</comment>
<dbReference type="Gene3D" id="3.30.160.20">
    <property type="match status" value="1"/>
</dbReference>
<evidence type="ECO:0000256" key="1">
    <source>
        <dbReference type="ARBA" id="ARBA00010835"/>
    </source>
</evidence>
<name>A0ABT2S793_9FIRM</name>
<dbReference type="EMBL" id="JAOQJV010000008">
    <property type="protein sequence ID" value="MCU6700120.1"/>
    <property type="molecule type" value="Genomic_DNA"/>
</dbReference>
<proteinExistence type="inferred from homology"/>
<evidence type="ECO:0000259" key="2">
    <source>
        <dbReference type="PROSITE" id="PS00745"/>
    </source>
</evidence>
<comment type="similarity">
    <text evidence="1">Belongs to the prokaryotic/mitochondrial release factor family.</text>
</comment>
<protein>
    <submittedName>
        <fullName evidence="3">Peptide chain release factor H</fullName>
    </submittedName>
</protein>
<accession>A0ABT2S793</accession>
<dbReference type="Gene3D" id="3.30.70.1660">
    <property type="match status" value="1"/>
</dbReference>
<dbReference type="InterPro" id="IPR000352">
    <property type="entry name" value="Pep_chain_release_fac_I"/>
</dbReference>
<gene>
    <name evidence="3" type="primary">prfH</name>
    <name evidence="3" type="ORF">OCV65_07730</name>
</gene>
<dbReference type="NCBIfam" id="TIGR03072">
    <property type="entry name" value="release_prfH"/>
    <property type="match status" value="1"/>
</dbReference>
<dbReference type="SUPFAM" id="SSF75620">
    <property type="entry name" value="Release factor"/>
    <property type="match status" value="1"/>
</dbReference>
<dbReference type="Pfam" id="PF00472">
    <property type="entry name" value="RF-1"/>
    <property type="match status" value="1"/>
</dbReference>
<reference evidence="3 4" key="1">
    <citation type="journal article" date="2021" name="ISME Commun">
        <title>Automated analysis of genomic sequences facilitates high-throughput and comprehensive description of bacteria.</title>
        <authorList>
            <person name="Hitch T.C.A."/>
        </authorList>
    </citation>
    <scope>NUCLEOTIDE SEQUENCE [LARGE SCALE GENOMIC DNA]</scope>
    <source>
        <strain evidence="3 4">Sanger_02</strain>
    </source>
</reference>
<dbReference type="InterPro" id="IPR045853">
    <property type="entry name" value="Pep_chain_release_fac_I_sf"/>
</dbReference>
<evidence type="ECO:0000313" key="4">
    <source>
        <dbReference type="Proteomes" id="UP001207605"/>
    </source>
</evidence>
<organism evidence="3 4">
    <name type="scientific">Dorea ammoniilytica</name>
    <dbReference type="NCBI Taxonomy" id="2981788"/>
    <lineage>
        <taxon>Bacteria</taxon>
        <taxon>Bacillati</taxon>
        <taxon>Bacillota</taxon>
        <taxon>Clostridia</taxon>
        <taxon>Lachnospirales</taxon>
        <taxon>Lachnospiraceae</taxon>
        <taxon>Dorea</taxon>
    </lineage>
</organism>
<sequence length="196" mass="22565">MIVQLSSGQGPSECELAVLKLYEALKKEYPDIEFLSAHEAREKGCYTSIIFTTERDLSDLEGSIQWICRSPFRPNHKRKNWFVDVSIIPEMENICKDQDIRFERFHSGGKGGQNVNKVETGVRLIHIPTGITVTSTSERSQYANKKDALEKLNVILSQRELEEKQKQVNSAWREHTKIVRGNPVRVYEGVGFKRKR</sequence>
<dbReference type="InterPro" id="IPR017509">
    <property type="entry name" value="PrfH"/>
</dbReference>
<feature type="domain" description="Prokaryotic-type class I peptide chain release factors" evidence="2">
    <location>
        <begin position="106"/>
        <end position="122"/>
    </location>
</feature>
<dbReference type="PANTHER" id="PTHR43116">
    <property type="entry name" value="PEPTIDE CHAIN RELEASE FACTOR 2"/>
    <property type="match status" value="1"/>
</dbReference>
<dbReference type="RefSeq" id="WP_262581575.1">
    <property type="nucleotide sequence ID" value="NZ_JAOQJV010000008.1"/>
</dbReference>
<keyword evidence="4" id="KW-1185">Reference proteome</keyword>
<evidence type="ECO:0000313" key="3">
    <source>
        <dbReference type="EMBL" id="MCU6700120.1"/>
    </source>
</evidence>